<feature type="transmembrane region" description="Helical" evidence="9">
    <location>
        <begin position="268"/>
        <end position="288"/>
    </location>
</feature>
<feature type="transmembrane region" description="Helical" evidence="9">
    <location>
        <begin position="104"/>
        <end position="125"/>
    </location>
</feature>
<dbReference type="GO" id="GO:0005886">
    <property type="term" value="C:plasma membrane"/>
    <property type="evidence" value="ECO:0007669"/>
    <property type="project" value="UniProtKB-SubCell"/>
</dbReference>
<feature type="transmembrane region" description="Helical" evidence="9">
    <location>
        <begin position="198"/>
        <end position="218"/>
    </location>
</feature>
<dbReference type="PANTHER" id="PTHR42718:SF42">
    <property type="entry name" value="EXPORT PROTEIN"/>
    <property type="match status" value="1"/>
</dbReference>
<keyword evidence="2" id="KW-0813">Transport</keyword>
<feature type="transmembrane region" description="Helical" evidence="9">
    <location>
        <begin position="357"/>
        <end position="385"/>
    </location>
</feature>
<feature type="transmembrane region" description="Helical" evidence="9">
    <location>
        <begin position="466"/>
        <end position="492"/>
    </location>
</feature>
<dbReference type="InterPro" id="IPR005829">
    <property type="entry name" value="Sugar_transporter_CS"/>
</dbReference>
<dbReference type="AlphaFoldDB" id="A0A0B5EY93"/>
<name>A0A0B5EY93_STRA4</name>
<keyword evidence="3" id="KW-1003">Cell membrane</keyword>
<dbReference type="EMBL" id="CP010519">
    <property type="protein sequence ID" value="AJE83601.1"/>
    <property type="molecule type" value="Genomic_DNA"/>
</dbReference>
<dbReference type="NCBIfam" id="TIGR00711">
    <property type="entry name" value="efflux_EmrB"/>
    <property type="match status" value="1"/>
</dbReference>
<evidence type="ECO:0000259" key="10">
    <source>
        <dbReference type="PROSITE" id="PS50850"/>
    </source>
</evidence>
<dbReference type="CDD" id="cd17321">
    <property type="entry name" value="MFS_MMR_MDR_like"/>
    <property type="match status" value="1"/>
</dbReference>
<dbReference type="Proteomes" id="UP000031523">
    <property type="component" value="Chromosome"/>
</dbReference>
<dbReference type="Pfam" id="PF07690">
    <property type="entry name" value="MFS_1"/>
    <property type="match status" value="1"/>
</dbReference>
<evidence type="ECO:0000313" key="12">
    <source>
        <dbReference type="Proteomes" id="UP000031523"/>
    </source>
</evidence>
<dbReference type="Gene3D" id="1.20.1250.20">
    <property type="entry name" value="MFS general substrate transporter like domains"/>
    <property type="match status" value="1"/>
</dbReference>
<feature type="transmembrane region" description="Helical" evidence="9">
    <location>
        <begin position="162"/>
        <end position="186"/>
    </location>
</feature>
<evidence type="ECO:0000256" key="8">
    <source>
        <dbReference type="SAM" id="MobiDB-lite"/>
    </source>
</evidence>
<dbReference type="PANTHER" id="PTHR42718">
    <property type="entry name" value="MAJOR FACILITATOR SUPERFAMILY MULTIDRUG TRANSPORTER MFSC"/>
    <property type="match status" value="1"/>
</dbReference>
<keyword evidence="4 9" id="KW-0812">Transmembrane</keyword>
<feature type="transmembrane region" description="Helical" evidence="9">
    <location>
        <begin position="300"/>
        <end position="320"/>
    </location>
</feature>
<dbReference type="InterPro" id="IPR004638">
    <property type="entry name" value="EmrB-like"/>
</dbReference>
<feature type="transmembrane region" description="Helical" evidence="9">
    <location>
        <begin position="332"/>
        <end position="351"/>
    </location>
</feature>
<protein>
    <submittedName>
        <fullName evidence="11">Integral membrane efflux protein</fullName>
    </submittedName>
</protein>
<dbReference type="InterPro" id="IPR011701">
    <property type="entry name" value="MFS"/>
</dbReference>
<keyword evidence="5 9" id="KW-1133">Transmembrane helix</keyword>
<feature type="region of interest" description="Disordered" evidence="8">
    <location>
        <begin position="501"/>
        <end position="521"/>
    </location>
</feature>
<dbReference type="GO" id="GO:0022857">
    <property type="term" value="F:transmembrane transporter activity"/>
    <property type="evidence" value="ECO:0007669"/>
    <property type="project" value="InterPro"/>
</dbReference>
<comment type="subcellular location">
    <subcellularLocation>
        <location evidence="1">Cell membrane</location>
        <topology evidence="1">Multi-pass membrane protein</topology>
    </subcellularLocation>
</comment>
<proteinExistence type="predicted"/>
<evidence type="ECO:0000256" key="4">
    <source>
        <dbReference type="ARBA" id="ARBA00022692"/>
    </source>
</evidence>
<dbReference type="InterPro" id="IPR020846">
    <property type="entry name" value="MFS_dom"/>
</dbReference>
<dbReference type="Gene3D" id="1.20.1720.10">
    <property type="entry name" value="Multidrug resistance protein D"/>
    <property type="match status" value="1"/>
</dbReference>
<gene>
    <name evidence="11" type="ORF">SLNWT_3225</name>
</gene>
<feature type="transmembrane region" description="Helical" evidence="9">
    <location>
        <begin position="397"/>
        <end position="418"/>
    </location>
</feature>
<evidence type="ECO:0000256" key="1">
    <source>
        <dbReference type="ARBA" id="ARBA00004651"/>
    </source>
</evidence>
<feature type="domain" description="Major facilitator superfamily (MFS) profile" evidence="10">
    <location>
        <begin position="13"/>
        <end position="496"/>
    </location>
</feature>
<accession>A0A0B5EY93</accession>
<dbReference type="PRINTS" id="PR01036">
    <property type="entry name" value="TCRTETB"/>
</dbReference>
<evidence type="ECO:0000256" key="3">
    <source>
        <dbReference type="ARBA" id="ARBA00022475"/>
    </source>
</evidence>
<dbReference type="InterPro" id="IPR036259">
    <property type="entry name" value="MFS_trans_sf"/>
</dbReference>
<evidence type="ECO:0000256" key="7">
    <source>
        <dbReference type="ARBA" id="ARBA00023251"/>
    </source>
</evidence>
<organism evidence="11 12">
    <name type="scientific">Streptomyces albus (strain ATCC 21838 / DSM 41398 / FERM P-419 / JCM 4703 / NBRC 107858)</name>
    <dbReference type="NCBI Taxonomy" id="1081613"/>
    <lineage>
        <taxon>Bacteria</taxon>
        <taxon>Bacillati</taxon>
        <taxon>Actinomycetota</taxon>
        <taxon>Actinomycetes</taxon>
        <taxon>Kitasatosporales</taxon>
        <taxon>Streptomycetaceae</taxon>
        <taxon>Streptomyces</taxon>
    </lineage>
</organism>
<keyword evidence="6 9" id="KW-0472">Membrane</keyword>
<evidence type="ECO:0000256" key="6">
    <source>
        <dbReference type="ARBA" id="ARBA00023136"/>
    </source>
</evidence>
<keyword evidence="12" id="KW-1185">Reference proteome</keyword>
<evidence type="ECO:0000256" key="2">
    <source>
        <dbReference type="ARBA" id="ARBA00022448"/>
    </source>
</evidence>
<dbReference type="GO" id="GO:0046677">
    <property type="term" value="P:response to antibiotic"/>
    <property type="evidence" value="ECO:0007669"/>
    <property type="project" value="UniProtKB-KW"/>
</dbReference>
<sequence length="521" mass="52571">MNRSAGHPRRWQILNILCLSLVLIGLDTLILNLALPSIQKDLDATSSQLQWMVDSYALAFGGLLLMAGGLSDRFGRKRLLSVGLAAFALTSLGAAFASNAETLITFRALMGVSAALMMPATLAIIKDVFPREEQGKAIGIWSGAAAVGVPLGPLVSGLLLEHFWWGSMFLINVPLAAIALIGGAKLIPESKAEDHPGLDLVGALLSVAGLVAIVYGLVEAPHNGWGDVVTVGSLLLGVALMVAFVVWEGRTAHPMLDVGLFLNARYGGGALAIACTSFGLYSGLYLLTQYLQSVLELDPLGAGLRMLAIGTMMVGAPLSAKLVERTGLKATVVLGLALCAAGLGVLAGLGVDDEVQALIGLAVFGLGMGIALPAAVDAILVVSAARQAGAGSAVADVGMQVGGALGIAISGSVITTLYRDDLPSAAQLPGEAGEAVNESLTGASAVAQKLDGAAGQRLLDAAQHSFVGGFAATLLIAVGVAAAGALAAAFILPRARVAEDEAPAQPEAAAPGGSADVTAAS</sequence>
<dbReference type="KEGG" id="sals:SLNWT_3225"/>
<feature type="transmembrane region" description="Helical" evidence="9">
    <location>
        <begin position="79"/>
        <end position="98"/>
    </location>
</feature>
<feature type="transmembrane region" description="Helical" evidence="9">
    <location>
        <begin position="224"/>
        <end position="247"/>
    </location>
</feature>
<evidence type="ECO:0000256" key="9">
    <source>
        <dbReference type="SAM" id="Phobius"/>
    </source>
</evidence>
<feature type="transmembrane region" description="Helical" evidence="9">
    <location>
        <begin position="137"/>
        <end position="156"/>
    </location>
</feature>
<feature type="transmembrane region" description="Helical" evidence="9">
    <location>
        <begin position="55"/>
        <end position="72"/>
    </location>
</feature>
<dbReference type="PROSITE" id="PS50850">
    <property type="entry name" value="MFS"/>
    <property type="match status" value="1"/>
</dbReference>
<keyword evidence="7" id="KW-0046">Antibiotic resistance</keyword>
<feature type="transmembrane region" description="Helical" evidence="9">
    <location>
        <begin position="12"/>
        <end position="35"/>
    </location>
</feature>
<dbReference type="PROSITE" id="PS00216">
    <property type="entry name" value="SUGAR_TRANSPORT_1"/>
    <property type="match status" value="1"/>
</dbReference>
<evidence type="ECO:0000313" key="11">
    <source>
        <dbReference type="EMBL" id="AJE83601.1"/>
    </source>
</evidence>
<reference evidence="11 12" key="1">
    <citation type="submission" date="2015-01" db="EMBL/GenBank/DDBJ databases">
        <title>Enhanced salinomycin production by adjusting the supply of polyketide extender units in Streptomyce albus DSM 41398.</title>
        <authorList>
            <person name="Lu C."/>
        </authorList>
    </citation>
    <scope>NUCLEOTIDE SEQUENCE [LARGE SCALE GENOMIC DNA]</scope>
    <source>
        <strain evidence="12">ATCC 21838 / DSM 41398 / FERM P-419 / JCM 4703 / NBRC 107858</strain>
    </source>
</reference>
<evidence type="ECO:0000256" key="5">
    <source>
        <dbReference type="ARBA" id="ARBA00022989"/>
    </source>
</evidence>
<dbReference type="SUPFAM" id="SSF103473">
    <property type="entry name" value="MFS general substrate transporter"/>
    <property type="match status" value="1"/>
</dbReference>